<accession>A0A146L5W2</accession>
<dbReference type="SMART" id="SM00357">
    <property type="entry name" value="CSP"/>
    <property type="match status" value="1"/>
</dbReference>
<feature type="compositionally biased region" description="Polar residues" evidence="1">
    <location>
        <begin position="146"/>
        <end position="167"/>
    </location>
</feature>
<feature type="compositionally biased region" description="Basic residues" evidence="1">
    <location>
        <begin position="113"/>
        <end position="126"/>
    </location>
</feature>
<dbReference type="InterPro" id="IPR011129">
    <property type="entry name" value="CSD"/>
</dbReference>
<organism evidence="3">
    <name type="scientific">Lygus hesperus</name>
    <name type="common">Western plant bug</name>
    <dbReference type="NCBI Taxonomy" id="30085"/>
    <lineage>
        <taxon>Eukaryota</taxon>
        <taxon>Metazoa</taxon>
        <taxon>Ecdysozoa</taxon>
        <taxon>Arthropoda</taxon>
        <taxon>Hexapoda</taxon>
        <taxon>Insecta</taxon>
        <taxon>Pterygota</taxon>
        <taxon>Neoptera</taxon>
        <taxon>Paraneoptera</taxon>
        <taxon>Hemiptera</taxon>
        <taxon>Heteroptera</taxon>
        <taxon>Panheteroptera</taxon>
        <taxon>Cimicomorpha</taxon>
        <taxon>Miridae</taxon>
        <taxon>Mirini</taxon>
        <taxon>Lygus</taxon>
    </lineage>
</organism>
<feature type="domain" description="CSD" evidence="2">
    <location>
        <begin position="26"/>
        <end position="96"/>
    </location>
</feature>
<proteinExistence type="predicted"/>
<feature type="compositionally biased region" description="Basic and acidic residues" evidence="1">
    <location>
        <begin position="134"/>
        <end position="145"/>
    </location>
</feature>
<protein>
    <submittedName>
        <fullName evidence="3">Glycine-rich protein 2</fullName>
    </submittedName>
</protein>
<dbReference type="SUPFAM" id="SSF50249">
    <property type="entry name" value="Nucleic acid-binding proteins"/>
    <property type="match status" value="1"/>
</dbReference>
<sequence>VKKLRYIKYSTMSEVEQAQQTDQPERFEGKIKFYHIRKGYGFIIPVDAEMDTTNGIFVHRTEVYSEKLSFPFRGEVVYYEIENDENGRRKAVNVQRPNAKPFIRKQNQDRAAHRPPYRRYAARTHKPYNGQNRQEGEGSHEENEQHQGMTNESAQASELQQIASAAN</sequence>
<evidence type="ECO:0000259" key="2">
    <source>
        <dbReference type="PROSITE" id="PS51857"/>
    </source>
</evidence>
<gene>
    <name evidence="3" type="primary">GRP-2_1</name>
    <name evidence="3" type="ORF">g.5686</name>
</gene>
<evidence type="ECO:0000313" key="3">
    <source>
        <dbReference type="EMBL" id="JAQ03841.1"/>
    </source>
</evidence>
<dbReference type="InterPro" id="IPR002059">
    <property type="entry name" value="CSP_DNA-bd"/>
</dbReference>
<dbReference type="Gene3D" id="2.40.50.140">
    <property type="entry name" value="Nucleic acid-binding proteins"/>
    <property type="match status" value="1"/>
</dbReference>
<dbReference type="Pfam" id="PF00313">
    <property type="entry name" value="CSD"/>
    <property type="match status" value="1"/>
</dbReference>
<dbReference type="GO" id="GO:0003676">
    <property type="term" value="F:nucleic acid binding"/>
    <property type="evidence" value="ECO:0007669"/>
    <property type="project" value="InterPro"/>
</dbReference>
<feature type="non-terminal residue" evidence="3">
    <location>
        <position position="1"/>
    </location>
</feature>
<dbReference type="PROSITE" id="PS51857">
    <property type="entry name" value="CSD_2"/>
    <property type="match status" value="1"/>
</dbReference>
<name>A0A146L5W2_LYGHE</name>
<dbReference type="EMBL" id="GDHC01014788">
    <property type="protein sequence ID" value="JAQ03841.1"/>
    <property type="molecule type" value="Transcribed_RNA"/>
</dbReference>
<dbReference type="PANTHER" id="PTHR46565:SF20">
    <property type="entry name" value="COLD SHOCK DOMAIN-CONTAINING PROTEIN 4"/>
    <property type="match status" value="1"/>
</dbReference>
<evidence type="ECO:0000256" key="1">
    <source>
        <dbReference type="SAM" id="MobiDB-lite"/>
    </source>
</evidence>
<reference evidence="3" key="1">
    <citation type="journal article" date="2016" name="Gigascience">
        <title>De novo construction of an expanded transcriptome assembly for the western tarnished plant bug, Lygus hesperus.</title>
        <authorList>
            <person name="Tassone E.E."/>
            <person name="Geib S.M."/>
            <person name="Hall B."/>
            <person name="Fabrick J.A."/>
            <person name="Brent C.S."/>
            <person name="Hull J.J."/>
        </authorList>
    </citation>
    <scope>NUCLEOTIDE SEQUENCE</scope>
</reference>
<dbReference type="AlphaFoldDB" id="A0A146L5W2"/>
<feature type="region of interest" description="Disordered" evidence="1">
    <location>
        <begin position="89"/>
        <end position="167"/>
    </location>
</feature>
<dbReference type="InterPro" id="IPR012340">
    <property type="entry name" value="NA-bd_OB-fold"/>
</dbReference>
<dbReference type="PANTHER" id="PTHR46565">
    <property type="entry name" value="COLD SHOCK DOMAIN PROTEIN 2"/>
    <property type="match status" value="1"/>
</dbReference>